<dbReference type="OrthoDB" id="1795719at2"/>
<dbReference type="InterPro" id="IPR029051">
    <property type="entry name" value="DUF4352"/>
</dbReference>
<evidence type="ECO:0000313" key="6">
    <source>
        <dbReference type="Proteomes" id="UP000300879"/>
    </source>
</evidence>
<name>A0A4P8XKM4_9BACL</name>
<dbReference type="Proteomes" id="UP000300879">
    <property type="component" value="Chromosome"/>
</dbReference>
<feature type="compositionally biased region" description="Basic and acidic residues" evidence="2">
    <location>
        <begin position="44"/>
        <end position="62"/>
    </location>
</feature>
<evidence type="ECO:0000259" key="4">
    <source>
        <dbReference type="Pfam" id="PF11611"/>
    </source>
</evidence>
<evidence type="ECO:0000256" key="2">
    <source>
        <dbReference type="SAM" id="MobiDB-lite"/>
    </source>
</evidence>
<feature type="chain" id="PRO_5020491995" description="DUF4352 domain-containing protein" evidence="3">
    <location>
        <begin position="25"/>
        <end position="189"/>
    </location>
</feature>
<accession>A0A4P8XKM4</accession>
<organism evidence="5 6">
    <name type="scientific">Paenibacillus algicola</name>
    <dbReference type="NCBI Taxonomy" id="2565926"/>
    <lineage>
        <taxon>Bacteria</taxon>
        <taxon>Bacillati</taxon>
        <taxon>Bacillota</taxon>
        <taxon>Bacilli</taxon>
        <taxon>Bacillales</taxon>
        <taxon>Paenibacillaceae</taxon>
        <taxon>Paenibacillus</taxon>
    </lineage>
</organism>
<reference evidence="5 6" key="1">
    <citation type="submission" date="2019-05" db="EMBL/GenBank/DDBJ databases">
        <authorList>
            <person name="Chen C."/>
        </authorList>
    </citation>
    <scope>NUCLEOTIDE SEQUENCE [LARGE SCALE GENOMIC DNA]</scope>
    <source>
        <strain evidence="5 6">HB172198</strain>
    </source>
</reference>
<dbReference type="EMBL" id="CP040396">
    <property type="protein sequence ID" value="QCT03272.1"/>
    <property type="molecule type" value="Genomic_DNA"/>
</dbReference>
<protein>
    <recommendedName>
        <fullName evidence="4">DUF4352 domain-containing protein</fullName>
    </recommendedName>
</protein>
<dbReference type="Gene3D" id="2.60.40.1240">
    <property type="match status" value="1"/>
</dbReference>
<dbReference type="Pfam" id="PF11611">
    <property type="entry name" value="DUF4352"/>
    <property type="match status" value="1"/>
</dbReference>
<keyword evidence="1 3" id="KW-0732">Signal</keyword>
<evidence type="ECO:0000256" key="1">
    <source>
        <dbReference type="ARBA" id="ARBA00022729"/>
    </source>
</evidence>
<evidence type="ECO:0000313" key="5">
    <source>
        <dbReference type="EMBL" id="QCT03272.1"/>
    </source>
</evidence>
<dbReference type="InterPro" id="IPR029050">
    <property type="entry name" value="Immunoprotect_excell_Ig-like"/>
</dbReference>
<feature type="compositionally biased region" description="Low complexity" evidence="2">
    <location>
        <begin position="33"/>
        <end position="43"/>
    </location>
</feature>
<sequence>MNKVLKSGIMALIAVMMLSGCSEAQIEKVSSAEAETVEASAKNTTEKETLAKEEEPKEEAKQTEIFKIGDSVKFDDLVITLNSAEENKGGDFDTPQDGYVYQVLDITVENKGTEEASVSSILNTAMADGDGYSYDIGLVTFIKNQLDGAVPAGRKLRGQLAFEVPKDAESLEFIFKDTFSTGQAIWKVK</sequence>
<proteinExistence type="predicted"/>
<feature type="domain" description="DUF4352" evidence="4">
    <location>
        <begin position="66"/>
        <end position="182"/>
    </location>
</feature>
<evidence type="ECO:0000256" key="3">
    <source>
        <dbReference type="SAM" id="SignalP"/>
    </source>
</evidence>
<gene>
    <name evidence="5" type="ORF">E6C60_2560</name>
</gene>
<feature type="region of interest" description="Disordered" evidence="2">
    <location>
        <begin position="33"/>
        <end position="62"/>
    </location>
</feature>
<dbReference type="RefSeq" id="WP_138226171.1">
    <property type="nucleotide sequence ID" value="NZ_CP040396.1"/>
</dbReference>
<feature type="signal peptide" evidence="3">
    <location>
        <begin position="1"/>
        <end position="24"/>
    </location>
</feature>
<dbReference type="PROSITE" id="PS51257">
    <property type="entry name" value="PROKAR_LIPOPROTEIN"/>
    <property type="match status" value="1"/>
</dbReference>
<keyword evidence="6" id="KW-1185">Reference proteome</keyword>
<dbReference type="AlphaFoldDB" id="A0A4P8XKM4"/>
<dbReference type="KEGG" id="palo:E6C60_2560"/>